<keyword evidence="2" id="KW-0805">Transcription regulation</keyword>
<gene>
    <name evidence="10" type="ORF">LITE_LOCUS24874</name>
</gene>
<comment type="caution">
    <text evidence="10">The sequence shown here is derived from an EMBL/GenBank/DDBJ whole genome shotgun (WGS) entry which is preliminary data.</text>
</comment>
<dbReference type="GO" id="GO:0005634">
    <property type="term" value="C:nucleus"/>
    <property type="evidence" value="ECO:0007669"/>
    <property type="project" value="UniProtKB-SubCell"/>
</dbReference>
<feature type="domain" description="K-box" evidence="9">
    <location>
        <begin position="186"/>
        <end position="276"/>
    </location>
</feature>
<keyword evidence="11" id="KW-1185">Reference proteome</keyword>
<evidence type="ECO:0000313" key="10">
    <source>
        <dbReference type="EMBL" id="CAI0435901.1"/>
    </source>
</evidence>
<evidence type="ECO:0000259" key="9">
    <source>
        <dbReference type="PROSITE" id="PS51297"/>
    </source>
</evidence>
<reference evidence="10" key="1">
    <citation type="submission" date="2022-08" db="EMBL/GenBank/DDBJ databases">
        <authorList>
            <person name="Gutierrez-Valencia J."/>
        </authorList>
    </citation>
    <scope>NUCLEOTIDE SEQUENCE</scope>
</reference>
<dbReference type="InterPro" id="IPR002100">
    <property type="entry name" value="TF_MADSbox"/>
</dbReference>
<dbReference type="Pfam" id="PF00319">
    <property type="entry name" value="SRF-TF"/>
    <property type="match status" value="1"/>
</dbReference>
<evidence type="ECO:0000256" key="1">
    <source>
        <dbReference type="ARBA" id="ARBA00004123"/>
    </source>
</evidence>
<dbReference type="Proteomes" id="UP001154282">
    <property type="component" value="Unassembled WGS sequence"/>
</dbReference>
<dbReference type="GO" id="GO:0045944">
    <property type="term" value="P:positive regulation of transcription by RNA polymerase II"/>
    <property type="evidence" value="ECO:0007669"/>
    <property type="project" value="InterPro"/>
</dbReference>
<feature type="region of interest" description="Disordered" evidence="7">
    <location>
        <begin position="76"/>
        <end position="98"/>
    </location>
</feature>
<evidence type="ECO:0000256" key="7">
    <source>
        <dbReference type="SAM" id="MobiDB-lite"/>
    </source>
</evidence>
<dbReference type="PROSITE" id="PS51297">
    <property type="entry name" value="K_BOX"/>
    <property type="match status" value="1"/>
</dbReference>
<evidence type="ECO:0000256" key="5">
    <source>
        <dbReference type="ARBA" id="ARBA00023242"/>
    </source>
</evidence>
<keyword evidence="5" id="KW-0539">Nucleus</keyword>
<dbReference type="InterPro" id="IPR036879">
    <property type="entry name" value="TF_MADSbox_sf"/>
</dbReference>
<feature type="compositionally biased region" description="Basic and acidic residues" evidence="7">
    <location>
        <begin position="89"/>
        <end position="98"/>
    </location>
</feature>
<proteinExistence type="predicted"/>
<dbReference type="GO" id="GO:0000977">
    <property type="term" value="F:RNA polymerase II transcription regulatory region sequence-specific DNA binding"/>
    <property type="evidence" value="ECO:0007669"/>
    <property type="project" value="InterPro"/>
</dbReference>
<dbReference type="CDD" id="cd00265">
    <property type="entry name" value="MADS_MEF2_like"/>
    <property type="match status" value="1"/>
</dbReference>
<feature type="region of interest" description="Disordered" evidence="7">
    <location>
        <begin position="1"/>
        <end position="21"/>
    </location>
</feature>
<evidence type="ECO:0000256" key="2">
    <source>
        <dbReference type="ARBA" id="ARBA00023015"/>
    </source>
</evidence>
<dbReference type="InterPro" id="IPR002487">
    <property type="entry name" value="TF_Kbox"/>
</dbReference>
<sequence length="330" mass="37885">MINPLNFNPSNGGHAPVDGDGRQVLRGPLPILPCCCSSSKFVSHQDLTSRKEEINWLSPFRTAPFYFRTKTKKPHSHSFLFSSSSAPKQTERRSRFDSSKLAMARGKIQIKRIENSTNRQVTYSKRRNGLFKKANELTVLCDAKVSIIMFSSTGKLHEFISPAATTKGMLDQYQRALGVDIWTTHYEKMQDHLKKLKDINRNLQKQIRQRMGECLNDLEFDQMRALDDEMDNAVRIIRERKNQVISNQIERHKKKVRNVEEIHRNLLHAFQEREEDPQYGLVDNGGDYESPAVIGFPTGGSRIFALRLQPNHHNLHSGTGSDLTTFHLLE</sequence>
<accession>A0AAV0LP53</accession>
<keyword evidence="4" id="KW-0804">Transcription</keyword>
<protein>
    <submittedName>
        <fullName evidence="10">Uncharacterized protein</fullName>
    </submittedName>
</protein>
<dbReference type="InterPro" id="IPR033896">
    <property type="entry name" value="MEF2-like_N"/>
</dbReference>
<dbReference type="PANTHER" id="PTHR48019">
    <property type="entry name" value="SERUM RESPONSE FACTOR HOMOLOG"/>
    <property type="match status" value="1"/>
</dbReference>
<dbReference type="SMART" id="SM00432">
    <property type="entry name" value="MADS"/>
    <property type="match status" value="1"/>
</dbReference>
<comment type="subcellular location">
    <subcellularLocation>
        <location evidence="1">Nucleus</location>
    </subcellularLocation>
</comment>
<dbReference type="PRINTS" id="PR00404">
    <property type="entry name" value="MADSDOMAIN"/>
</dbReference>
<evidence type="ECO:0000256" key="6">
    <source>
        <dbReference type="SAM" id="Coils"/>
    </source>
</evidence>
<feature type="compositionally biased region" description="Polar residues" evidence="7">
    <location>
        <begin position="1"/>
        <end position="11"/>
    </location>
</feature>
<dbReference type="EMBL" id="CAMGYJ010000006">
    <property type="protein sequence ID" value="CAI0435901.1"/>
    <property type="molecule type" value="Genomic_DNA"/>
</dbReference>
<dbReference type="GO" id="GO:0003700">
    <property type="term" value="F:DNA-binding transcription factor activity"/>
    <property type="evidence" value="ECO:0007669"/>
    <property type="project" value="InterPro"/>
</dbReference>
<dbReference type="PROSITE" id="PS50066">
    <property type="entry name" value="MADS_BOX_2"/>
    <property type="match status" value="1"/>
</dbReference>
<evidence type="ECO:0000313" key="11">
    <source>
        <dbReference type="Proteomes" id="UP001154282"/>
    </source>
</evidence>
<dbReference type="PROSITE" id="PS00350">
    <property type="entry name" value="MADS_BOX_1"/>
    <property type="match status" value="1"/>
</dbReference>
<dbReference type="AlphaFoldDB" id="A0AAV0LP53"/>
<name>A0AAV0LP53_9ROSI</name>
<dbReference type="Gene3D" id="3.40.1810.10">
    <property type="entry name" value="Transcription factor, MADS-box"/>
    <property type="match status" value="1"/>
</dbReference>
<dbReference type="InterPro" id="IPR050142">
    <property type="entry name" value="MADS-box/MEF2_TF"/>
</dbReference>
<organism evidence="10 11">
    <name type="scientific">Linum tenue</name>
    <dbReference type="NCBI Taxonomy" id="586396"/>
    <lineage>
        <taxon>Eukaryota</taxon>
        <taxon>Viridiplantae</taxon>
        <taxon>Streptophyta</taxon>
        <taxon>Embryophyta</taxon>
        <taxon>Tracheophyta</taxon>
        <taxon>Spermatophyta</taxon>
        <taxon>Magnoliopsida</taxon>
        <taxon>eudicotyledons</taxon>
        <taxon>Gunneridae</taxon>
        <taxon>Pentapetalae</taxon>
        <taxon>rosids</taxon>
        <taxon>fabids</taxon>
        <taxon>Malpighiales</taxon>
        <taxon>Linaceae</taxon>
        <taxon>Linum</taxon>
    </lineage>
</organism>
<keyword evidence="3" id="KW-0238">DNA-binding</keyword>
<dbReference type="GO" id="GO:0046983">
    <property type="term" value="F:protein dimerization activity"/>
    <property type="evidence" value="ECO:0007669"/>
    <property type="project" value="InterPro"/>
</dbReference>
<evidence type="ECO:0000256" key="3">
    <source>
        <dbReference type="ARBA" id="ARBA00023125"/>
    </source>
</evidence>
<dbReference type="Pfam" id="PF01486">
    <property type="entry name" value="K-box"/>
    <property type="match status" value="1"/>
</dbReference>
<evidence type="ECO:0000256" key="4">
    <source>
        <dbReference type="ARBA" id="ARBA00023163"/>
    </source>
</evidence>
<feature type="domain" description="MADS-box" evidence="8">
    <location>
        <begin position="103"/>
        <end position="163"/>
    </location>
</feature>
<evidence type="ECO:0000259" key="8">
    <source>
        <dbReference type="PROSITE" id="PS50066"/>
    </source>
</evidence>
<dbReference type="SUPFAM" id="SSF55455">
    <property type="entry name" value="SRF-like"/>
    <property type="match status" value="1"/>
</dbReference>
<feature type="coiled-coil region" evidence="6">
    <location>
        <begin position="186"/>
        <end position="269"/>
    </location>
</feature>
<keyword evidence="6" id="KW-0175">Coiled coil</keyword>